<name>A0ABR7NTY4_9FIRM</name>
<sequence>MVRYTRLWETMEKRGMSQYRLIRYHGISAGQMRRLKLNMNVSTQTIERLCRALECRVEDVMEVVLEDPGTEE</sequence>
<feature type="domain" description="HTH cro/C1-type" evidence="1">
    <location>
        <begin position="6"/>
        <end position="64"/>
    </location>
</feature>
<protein>
    <submittedName>
        <fullName evidence="2">Helix-turn-helix transcriptional regulator</fullName>
    </submittedName>
</protein>
<evidence type="ECO:0000313" key="3">
    <source>
        <dbReference type="Proteomes" id="UP000647491"/>
    </source>
</evidence>
<reference evidence="2 3" key="1">
    <citation type="submission" date="2020-08" db="EMBL/GenBank/DDBJ databases">
        <title>Genome public.</title>
        <authorList>
            <person name="Liu C."/>
            <person name="Sun Q."/>
        </authorList>
    </citation>
    <scope>NUCLEOTIDE SEQUENCE [LARGE SCALE GENOMIC DNA]</scope>
    <source>
        <strain evidence="2 3">BX10</strain>
    </source>
</reference>
<dbReference type="Proteomes" id="UP000647491">
    <property type="component" value="Unassembled WGS sequence"/>
</dbReference>
<keyword evidence="3" id="KW-1185">Reference proteome</keyword>
<proteinExistence type="predicted"/>
<evidence type="ECO:0000313" key="2">
    <source>
        <dbReference type="EMBL" id="MBC8598797.1"/>
    </source>
</evidence>
<comment type="caution">
    <text evidence="2">The sequence shown here is derived from an EMBL/GenBank/DDBJ whole genome shotgun (WGS) entry which is preliminary data.</text>
</comment>
<accession>A0ABR7NTY4</accession>
<dbReference type="RefSeq" id="WP_022273503.1">
    <property type="nucleotide sequence ID" value="NZ_JACRTJ010000014.1"/>
</dbReference>
<evidence type="ECO:0000259" key="1">
    <source>
        <dbReference type="Pfam" id="PF13443"/>
    </source>
</evidence>
<dbReference type="InterPro" id="IPR010982">
    <property type="entry name" value="Lambda_DNA-bd_dom_sf"/>
</dbReference>
<organism evidence="2 3">
    <name type="scientific">Enterocloster hominis</name>
    <name type="common">ex Liu et al. 2021</name>
    <dbReference type="NCBI Taxonomy" id="2763663"/>
    <lineage>
        <taxon>Bacteria</taxon>
        <taxon>Bacillati</taxon>
        <taxon>Bacillota</taxon>
        <taxon>Clostridia</taxon>
        <taxon>Lachnospirales</taxon>
        <taxon>Lachnospiraceae</taxon>
        <taxon>Enterocloster</taxon>
    </lineage>
</organism>
<dbReference type="Pfam" id="PF13443">
    <property type="entry name" value="HTH_26"/>
    <property type="match status" value="1"/>
</dbReference>
<dbReference type="SUPFAM" id="SSF47413">
    <property type="entry name" value="lambda repressor-like DNA-binding domains"/>
    <property type="match status" value="1"/>
</dbReference>
<dbReference type="EMBL" id="JACRTJ010000014">
    <property type="protein sequence ID" value="MBC8598797.1"/>
    <property type="molecule type" value="Genomic_DNA"/>
</dbReference>
<dbReference type="Gene3D" id="1.10.260.40">
    <property type="entry name" value="lambda repressor-like DNA-binding domains"/>
    <property type="match status" value="1"/>
</dbReference>
<gene>
    <name evidence="2" type="ORF">H8708_06050</name>
</gene>
<dbReference type="InterPro" id="IPR001387">
    <property type="entry name" value="Cro/C1-type_HTH"/>
</dbReference>